<evidence type="ECO:0000313" key="1">
    <source>
        <dbReference type="EMBL" id="MFH4979724.1"/>
    </source>
</evidence>
<comment type="caution">
    <text evidence="1">The sequence shown here is derived from an EMBL/GenBank/DDBJ whole genome shotgun (WGS) entry which is preliminary data.</text>
</comment>
<name>A0ABD6EID1_9BILA</name>
<evidence type="ECO:0000313" key="2">
    <source>
        <dbReference type="Proteomes" id="UP001608902"/>
    </source>
</evidence>
<protein>
    <submittedName>
        <fullName evidence="1">Uncharacterized protein</fullName>
    </submittedName>
</protein>
<keyword evidence="2" id="KW-1185">Reference proteome</keyword>
<accession>A0ABD6EID1</accession>
<reference evidence="1 2" key="1">
    <citation type="submission" date="2024-08" db="EMBL/GenBank/DDBJ databases">
        <title>Gnathostoma spinigerum genome.</title>
        <authorList>
            <person name="Gonzalez-Bertolin B."/>
            <person name="Monzon S."/>
            <person name="Zaballos A."/>
            <person name="Jimenez P."/>
            <person name="Dekumyoy P."/>
            <person name="Varona S."/>
            <person name="Cuesta I."/>
            <person name="Sumanam S."/>
            <person name="Adisakwattana P."/>
            <person name="Gasser R.B."/>
            <person name="Hernandez-Gonzalez A."/>
            <person name="Young N.D."/>
            <person name="Perteguer M.J."/>
        </authorList>
    </citation>
    <scope>NUCLEOTIDE SEQUENCE [LARGE SCALE GENOMIC DNA]</scope>
    <source>
        <strain evidence="1">AL3</strain>
        <tissue evidence="1">Liver</tissue>
    </source>
</reference>
<dbReference type="EMBL" id="JBGFUD010004567">
    <property type="protein sequence ID" value="MFH4979724.1"/>
    <property type="molecule type" value="Genomic_DNA"/>
</dbReference>
<gene>
    <name evidence="1" type="ORF">AB6A40_006433</name>
</gene>
<organism evidence="1 2">
    <name type="scientific">Gnathostoma spinigerum</name>
    <dbReference type="NCBI Taxonomy" id="75299"/>
    <lineage>
        <taxon>Eukaryota</taxon>
        <taxon>Metazoa</taxon>
        <taxon>Ecdysozoa</taxon>
        <taxon>Nematoda</taxon>
        <taxon>Chromadorea</taxon>
        <taxon>Rhabditida</taxon>
        <taxon>Spirurina</taxon>
        <taxon>Gnathostomatomorpha</taxon>
        <taxon>Gnathostomatoidea</taxon>
        <taxon>Gnathostomatidae</taxon>
        <taxon>Gnathostoma</taxon>
    </lineage>
</organism>
<proteinExistence type="predicted"/>
<sequence>MYGSSTRTLAKMAECKPYATERRFLCRICGFEWIDKIRNTELYAEVRKIMHREGNNAEVSKLPDVVNKERPKLLGHIMRRTKDS</sequence>
<dbReference type="Proteomes" id="UP001608902">
    <property type="component" value="Unassembled WGS sequence"/>
</dbReference>
<dbReference type="AlphaFoldDB" id="A0ABD6EID1"/>